<keyword evidence="6 7" id="KW-0961">Cell wall biogenesis/degradation</keyword>
<evidence type="ECO:0000256" key="3">
    <source>
        <dbReference type="ARBA" id="ARBA00022960"/>
    </source>
</evidence>
<evidence type="ECO:0000259" key="9">
    <source>
        <dbReference type="Pfam" id="PF01225"/>
    </source>
</evidence>
<proteinExistence type="inferred from homology"/>
<evidence type="ECO:0000256" key="8">
    <source>
        <dbReference type="RuleBase" id="RU004135"/>
    </source>
</evidence>
<dbReference type="GO" id="GO:0008765">
    <property type="term" value="F:UDP-N-acetylmuramoylalanyl-D-glutamate-2,6-diaminopimelate ligase activity"/>
    <property type="evidence" value="ECO:0007669"/>
    <property type="project" value="UniProtKB-UniRule"/>
</dbReference>
<keyword evidence="7" id="KW-0067">ATP-binding</keyword>
<dbReference type="NCBIfam" id="TIGR01085">
    <property type="entry name" value="murE"/>
    <property type="match status" value="1"/>
</dbReference>
<accession>A0A0R2RJA7</accession>
<comment type="pathway">
    <text evidence="7 8">Cell wall biogenesis; peptidoglycan biosynthesis.</text>
</comment>
<dbReference type="PANTHER" id="PTHR23135:SF4">
    <property type="entry name" value="UDP-N-ACETYLMURAMOYL-L-ALANYL-D-GLUTAMATE--2,6-DIAMINOPIMELATE LIGASE MURE HOMOLOG, CHLOROPLASTIC"/>
    <property type="match status" value="1"/>
</dbReference>
<feature type="short sequence motif" description="Meso-diaminopimelate recognition motif" evidence="7">
    <location>
        <begin position="403"/>
        <end position="406"/>
    </location>
</feature>
<keyword evidence="2 7" id="KW-0132">Cell division</keyword>
<evidence type="ECO:0000259" key="11">
    <source>
        <dbReference type="Pfam" id="PF08245"/>
    </source>
</evidence>
<evidence type="ECO:0000259" key="10">
    <source>
        <dbReference type="Pfam" id="PF02875"/>
    </source>
</evidence>
<feature type="binding site" evidence="7">
    <location>
        <position position="379"/>
    </location>
    <ligand>
        <name>meso-2,6-diaminopimelate</name>
        <dbReference type="ChEBI" id="CHEBI:57791"/>
    </ligand>
</feature>
<feature type="binding site" evidence="7">
    <location>
        <begin position="403"/>
        <end position="406"/>
    </location>
    <ligand>
        <name>meso-2,6-diaminopimelate</name>
        <dbReference type="ChEBI" id="CHEBI:57791"/>
    </ligand>
</feature>
<evidence type="ECO:0000256" key="4">
    <source>
        <dbReference type="ARBA" id="ARBA00022984"/>
    </source>
</evidence>
<dbReference type="GO" id="GO:0051301">
    <property type="term" value="P:cell division"/>
    <property type="evidence" value="ECO:0007669"/>
    <property type="project" value="UniProtKB-KW"/>
</dbReference>
<dbReference type="GO" id="GO:0005737">
    <property type="term" value="C:cytoplasm"/>
    <property type="evidence" value="ECO:0007669"/>
    <property type="project" value="UniProtKB-SubCell"/>
</dbReference>
<dbReference type="EMBL" id="LIBO01000034">
    <property type="protein sequence ID" value="KRO62788.1"/>
    <property type="molecule type" value="Genomic_DNA"/>
</dbReference>
<dbReference type="NCBIfam" id="NF001124">
    <property type="entry name" value="PRK00139.1-2"/>
    <property type="match status" value="1"/>
</dbReference>
<dbReference type="UniPathway" id="UPA00219"/>
<comment type="caution">
    <text evidence="12">The sequence shown here is derived from an EMBL/GenBank/DDBJ whole genome shotgun (WGS) entry which is preliminary data.</text>
</comment>
<feature type="binding site" evidence="7">
    <location>
        <position position="30"/>
    </location>
    <ligand>
        <name>UDP-N-acetyl-alpha-D-muramoyl-L-alanyl-D-glutamate</name>
        <dbReference type="ChEBI" id="CHEBI:83900"/>
    </ligand>
</feature>
<feature type="binding site" evidence="7">
    <location>
        <position position="184"/>
    </location>
    <ligand>
        <name>UDP-N-acetyl-alpha-D-muramoyl-L-alanyl-D-glutamate</name>
        <dbReference type="ChEBI" id="CHEBI:83900"/>
    </ligand>
</feature>
<evidence type="ECO:0000256" key="5">
    <source>
        <dbReference type="ARBA" id="ARBA00023306"/>
    </source>
</evidence>
<dbReference type="InterPro" id="IPR035911">
    <property type="entry name" value="MurE/MurF_N"/>
</dbReference>
<feature type="domain" description="Mur ligase N-terminal catalytic" evidence="9">
    <location>
        <begin position="22"/>
        <end position="95"/>
    </location>
</feature>
<dbReference type="InterPro" id="IPR005761">
    <property type="entry name" value="UDP-N-AcMur-Glu-dNH2Pim_ligase"/>
</dbReference>
<evidence type="ECO:0000256" key="6">
    <source>
        <dbReference type="ARBA" id="ARBA00023316"/>
    </source>
</evidence>
<evidence type="ECO:0000256" key="7">
    <source>
        <dbReference type="HAMAP-Rule" id="MF_00208"/>
    </source>
</evidence>
<comment type="PTM">
    <text evidence="7">Carboxylation is probably crucial for Mg(2+) binding and, consequently, for the gamma-phosphate positioning of ATP.</text>
</comment>
<protein>
    <recommendedName>
        <fullName evidence="7">UDP-N-acetylmuramoyl-L-alanyl-D-glutamate--2,6-diaminopimelate ligase</fullName>
        <ecNumber evidence="7">6.3.2.13</ecNumber>
    </recommendedName>
    <alternativeName>
        <fullName evidence="7">Meso-A2pm-adding enzyme</fullName>
    </alternativeName>
    <alternativeName>
        <fullName evidence="7">Meso-diaminopimelate-adding enzyme</fullName>
    </alternativeName>
    <alternativeName>
        <fullName evidence="7">UDP-MurNAc-L-Ala-D-Glu:meso-diaminopimelate ligase</fullName>
    </alternativeName>
    <alternativeName>
        <fullName evidence="7">UDP-MurNAc-tripeptide synthetase</fullName>
    </alternativeName>
    <alternativeName>
        <fullName evidence="7">UDP-N-acetylmuramyl-tripeptide synthetase</fullName>
    </alternativeName>
</protein>
<dbReference type="GO" id="GO:0000287">
    <property type="term" value="F:magnesium ion binding"/>
    <property type="evidence" value="ECO:0007669"/>
    <property type="project" value="UniProtKB-UniRule"/>
</dbReference>
<dbReference type="InterPro" id="IPR000713">
    <property type="entry name" value="Mur_ligase_N"/>
</dbReference>
<dbReference type="Pfam" id="PF01225">
    <property type="entry name" value="Mur_ligase"/>
    <property type="match status" value="1"/>
</dbReference>
<comment type="cofactor">
    <cofactor evidence="7">
        <name>Mg(2+)</name>
        <dbReference type="ChEBI" id="CHEBI:18420"/>
    </cofactor>
</comment>
<keyword evidence="7" id="KW-0963">Cytoplasm</keyword>
<keyword evidence="3 7" id="KW-0133">Cell shape</keyword>
<dbReference type="GO" id="GO:0009252">
    <property type="term" value="P:peptidoglycan biosynthetic process"/>
    <property type="evidence" value="ECO:0007669"/>
    <property type="project" value="UniProtKB-UniRule"/>
</dbReference>
<feature type="domain" description="Mur ligase central" evidence="11">
    <location>
        <begin position="108"/>
        <end position="308"/>
    </location>
</feature>
<keyword evidence="5 7" id="KW-0131">Cell cycle</keyword>
<evidence type="ECO:0000256" key="1">
    <source>
        <dbReference type="ARBA" id="ARBA00005898"/>
    </source>
</evidence>
<comment type="caution">
    <text evidence="7">Lacks conserved residue(s) required for the propagation of feature annotation.</text>
</comment>
<dbReference type="GO" id="GO:0005524">
    <property type="term" value="F:ATP binding"/>
    <property type="evidence" value="ECO:0007669"/>
    <property type="project" value="UniProtKB-UniRule"/>
</dbReference>
<feature type="binding site" evidence="7">
    <location>
        <position position="178"/>
    </location>
    <ligand>
        <name>UDP-N-acetyl-alpha-D-muramoyl-L-alanyl-D-glutamate</name>
        <dbReference type="ChEBI" id="CHEBI:83900"/>
    </ligand>
</feature>
<dbReference type="GO" id="GO:0008360">
    <property type="term" value="P:regulation of cell shape"/>
    <property type="evidence" value="ECO:0007669"/>
    <property type="project" value="UniProtKB-KW"/>
</dbReference>
<feature type="binding site" evidence="7">
    <location>
        <position position="454"/>
    </location>
    <ligand>
        <name>meso-2,6-diaminopimelate</name>
        <dbReference type="ChEBI" id="CHEBI:57791"/>
    </ligand>
</feature>
<reference evidence="12 13" key="1">
    <citation type="submission" date="2015-10" db="EMBL/GenBank/DDBJ databases">
        <title>Metagenome-Assembled Genomes uncover a global brackish microbiome.</title>
        <authorList>
            <person name="Hugerth L.W."/>
            <person name="Larsson J."/>
            <person name="Alneberg J."/>
            <person name="Lindh M.V."/>
            <person name="Legrand C."/>
            <person name="Pinhassi J."/>
            <person name="Andersson A.F."/>
        </authorList>
    </citation>
    <scope>NUCLEOTIDE SEQUENCE [LARGE SCALE GENOMIC DNA]</scope>
    <source>
        <strain evidence="12">BACL18 MAG-120507-bin52</strain>
    </source>
</reference>
<dbReference type="SUPFAM" id="SSF63418">
    <property type="entry name" value="MurE/MurF N-terminal domain"/>
    <property type="match status" value="1"/>
</dbReference>
<dbReference type="HAMAP" id="MF_00208">
    <property type="entry name" value="MurE"/>
    <property type="match status" value="1"/>
</dbReference>
<comment type="function">
    <text evidence="7">Catalyzes the addition of meso-diaminopimelic acid to the nucleotide precursor UDP-N-acetylmuramoyl-L-alanyl-D-glutamate (UMAG) in the biosynthesis of bacterial cell-wall peptidoglycan.</text>
</comment>
<dbReference type="InterPro" id="IPR036615">
    <property type="entry name" value="Mur_ligase_C_dom_sf"/>
</dbReference>
<keyword evidence="7" id="KW-0547">Nucleotide-binding</keyword>
<dbReference type="GO" id="GO:0071555">
    <property type="term" value="P:cell wall organization"/>
    <property type="evidence" value="ECO:0007669"/>
    <property type="project" value="UniProtKB-KW"/>
</dbReference>
<dbReference type="InterPro" id="IPR013221">
    <property type="entry name" value="Mur_ligase_cen"/>
</dbReference>
<dbReference type="InterPro" id="IPR036565">
    <property type="entry name" value="Mur-like_cat_sf"/>
</dbReference>
<dbReference type="Proteomes" id="UP000051269">
    <property type="component" value="Unassembled WGS sequence"/>
</dbReference>
<organism evidence="12 13">
    <name type="scientific">Verrucomicrobia subdivision 6 bacterium BACL9 MAG-120507-bin52</name>
    <dbReference type="NCBI Taxonomy" id="1655590"/>
    <lineage>
        <taxon>Bacteria</taxon>
        <taxon>Pseudomonadati</taxon>
        <taxon>Verrucomicrobiota</taxon>
        <taxon>Verrucomicrobiia</taxon>
        <taxon>Verrucomicrobiales</taxon>
        <taxon>Verrucomicrobia subdivision 6</taxon>
    </lineage>
</organism>
<dbReference type="InterPro" id="IPR004101">
    <property type="entry name" value="Mur_ligase_C"/>
</dbReference>
<dbReference type="Pfam" id="PF02875">
    <property type="entry name" value="Mur_ligase_C"/>
    <property type="match status" value="1"/>
</dbReference>
<evidence type="ECO:0000313" key="13">
    <source>
        <dbReference type="Proteomes" id="UP000051269"/>
    </source>
</evidence>
<feature type="domain" description="Mur ligase C-terminal" evidence="10">
    <location>
        <begin position="330"/>
        <end position="456"/>
    </location>
</feature>
<name>A0A0R2RJA7_9BACT</name>
<dbReference type="Pfam" id="PF08245">
    <property type="entry name" value="Mur_ligase_M"/>
    <property type="match status" value="1"/>
</dbReference>
<dbReference type="Gene3D" id="3.40.1390.10">
    <property type="entry name" value="MurE/MurF, N-terminal domain"/>
    <property type="match status" value="1"/>
</dbReference>
<evidence type="ECO:0000256" key="2">
    <source>
        <dbReference type="ARBA" id="ARBA00022618"/>
    </source>
</evidence>
<comment type="similarity">
    <text evidence="1 7">Belongs to the MurCDEF family. MurE subfamily.</text>
</comment>
<dbReference type="EC" id="6.3.2.13" evidence="7"/>
<dbReference type="PANTHER" id="PTHR23135">
    <property type="entry name" value="MUR LIGASE FAMILY MEMBER"/>
    <property type="match status" value="1"/>
</dbReference>
<feature type="binding site" evidence="7">
    <location>
        <begin position="151"/>
        <end position="152"/>
    </location>
    <ligand>
        <name>UDP-N-acetyl-alpha-D-muramoyl-L-alanyl-D-glutamate</name>
        <dbReference type="ChEBI" id="CHEBI:83900"/>
    </ligand>
</feature>
<evidence type="ECO:0000313" key="12">
    <source>
        <dbReference type="EMBL" id="KRO62788.1"/>
    </source>
</evidence>
<comment type="subcellular location">
    <subcellularLocation>
        <location evidence="7 8">Cytoplasm</location>
    </subcellularLocation>
</comment>
<dbReference type="Gene3D" id="3.90.190.20">
    <property type="entry name" value="Mur ligase, C-terminal domain"/>
    <property type="match status" value="1"/>
</dbReference>
<feature type="binding site" evidence="7">
    <location>
        <position position="186"/>
    </location>
    <ligand>
        <name>UDP-N-acetyl-alpha-D-muramoyl-L-alanyl-D-glutamate</name>
        <dbReference type="ChEBI" id="CHEBI:83900"/>
    </ligand>
</feature>
<feature type="binding site" evidence="7">
    <location>
        <position position="458"/>
    </location>
    <ligand>
        <name>meso-2,6-diaminopimelate</name>
        <dbReference type="ChEBI" id="CHEBI:57791"/>
    </ligand>
</feature>
<keyword evidence="4 7" id="KW-0573">Peptidoglycan synthesis</keyword>
<gene>
    <name evidence="7" type="primary">murE</name>
    <name evidence="12" type="ORF">ABR82_01260</name>
</gene>
<feature type="modified residue" description="N6-carboxylysine" evidence="7">
    <location>
        <position position="218"/>
    </location>
</feature>
<keyword evidence="7" id="KW-0460">Magnesium</keyword>
<dbReference type="SUPFAM" id="SSF53244">
    <property type="entry name" value="MurD-like peptide ligases, peptide-binding domain"/>
    <property type="match status" value="1"/>
</dbReference>
<feature type="binding site" evidence="7">
    <location>
        <begin position="109"/>
        <end position="115"/>
    </location>
    <ligand>
        <name>ATP</name>
        <dbReference type="ChEBI" id="CHEBI:30616"/>
    </ligand>
</feature>
<dbReference type="SUPFAM" id="SSF53623">
    <property type="entry name" value="MurD-like peptide ligases, catalytic domain"/>
    <property type="match status" value="1"/>
</dbReference>
<dbReference type="AlphaFoldDB" id="A0A0R2RJA7"/>
<feature type="binding site" evidence="7">
    <location>
        <position position="150"/>
    </location>
    <ligand>
        <name>UDP-N-acetyl-alpha-D-muramoyl-L-alanyl-D-glutamate</name>
        <dbReference type="ChEBI" id="CHEBI:83900"/>
    </ligand>
</feature>
<dbReference type="NCBIfam" id="NF001126">
    <property type="entry name" value="PRK00139.1-4"/>
    <property type="match status" value="1"/>
</dbReference>
<comment type="catalytic activity">
    <reaction evidence="7">
        <text>UDP-N-acetyl-alpha-D-muramoyl-L-alanyl-D-glutamate + meso-2,6-diaminopimelate + ATP = UDP-N-acetyl-alpha-D-muramoyl-L-alanyl-gamma-D-glutamyl-meso-2,6-diaminopimelate + ADP + phosphate + H(+)</text>
        <dbReference type="Rhea" id="RHEA:23676"/>
        <dbReference type="ChEBI" id="CHEBI:15378"/>
        <dbReference type="ChEBI" id="CHEBI:30616"/>
        <dbReference type="ChEBI" id="CHEBI:43474"/>
        <dbReference type="ChEBI" id="CHEBI:57791"/>
        <dbReference type="ChEBI" id="CHEBI:83900"/>
        <dbReference type="ChEBI" id="CHEBI:83905"/>
        <dbReference type="ChEBI" id="CHEBI:456216"/>
        <dbReference type="EC" id="6.3.2.13"/>
    </reaction>
</comment>
<keyword evidence="7" id="KW-0436">Ligase</keyword>
<sequence>MKLAEVMKGVVVKEWQGGREAEISGLAYDSKQVGRGSLFCTWKGRKSDGHAFISDAVQRGAVAVVAEKKIPEAIVPRIRVESGRRALGRMAANFYGHPSQEVRVIGLTGTNGKTSTALLLQTLFQAGGLQCGYLGTVGNDVGKGRQPARQTTPEALDLQALLAEMRENGCRAATMEVSSHALEQGRTEGVNFAGAIFTNLGRDHLDYHGTMEAYESAKGKLFEGLTEGAFAVIPQEDPSGVRMVARCRPGVRVMTYGVERGDVFTKNLKMGMGGSSFTLCTTEGEVAATLPWLGRFNVSNALAAAAAAMQSGWSAERVAAGLGRAPAVPGRMEKVAHAGDISVLVDYAHTADAVAASLRTLKPLTQGSLWVVFGAGGDRDAGKRSGMAAEAAKWADRVVLTSDNPRSEDPKKIMQEMAVGLPRGTAVQMVENRAEAIRMAVGSASAGDVVLVAGKGHEEFQEVAGEKIPFSDRREVERALAERGRK</sequence>
<dbReference type="Gene3D" id="3.40.1190.10">
    <property type="entry name" value="Mur-like, catalytic domain"/>
    <property type="match status" value="1"/>
</dbReference>